<keyword evidence="1" id="KW-0472">Membrane</keyword>
<evidence type="ECO:0000313" key="3">
    <source>
        <dbReference type="Proteomes" id="UP000824469"/>
    </source>
</evidence>
<sequence length="255" mass="28249">ASSNTVEGGSKGKSVLEISQLDHFLVLLLNNFGGDLGAMIDSNLNLTDNLKNLMILSTALAVLVTCVFFFVWRRGGSDTQNPAVQGMPLVKEEDEKDKNKKSKWFACDRDNLLRSYLIHDSFVPTNSSIRVFALPDLNIPAEDVEDLYDNMSIVCNKKLMETIINKGVAKEATIKVVVVGEGNIKAVVAAEARKYTMKRLRLKHSQSRRKLTSIFGIGKELTMICEVIYVGLLGSGECGMYNSFHLQIFSHIGDQ</sequence>
<feature type="non-terminal residue" evidence="2">
    <location>
        <position position="255"/>
    </location>
</feature>
<feature type="transmembrane region" description="Helical" evidence="1">
    <location>
        <begin position="53"/>
        <end position="72"/>
    </location>
</feature>
<comment type="caution">
    <text evidence="2">The sequence shown here is derived from an EMBL/GenBank/DDBJ whole genome shotgun (WGS) entry which is preliminary data.</text>
</comment>
<name>A0AA38FUY7_TAXCH</name>
<organism evidence="2 3">
    <name type="scientific">Taxus chinensis</name>
    <name type="common">Chinese yew</name>
    <name type="synonym">Taxus wallichiana var. chinensis</name>
    <dbReference type="NCBI Taxonomy" id="29808"/>
    <lineage>
        <taxon>Eukaryota</taxon>
        <taxon>Viridiplantae</taxon>
        <taxon>Streptophyta</taxon>
        <taxon>Embryophyta</taxon>
        <taxon>Tracheophyta</taxon>
        <taxon>Spermatophyta</taxon>
        <taxon>Pinopsida</taxon>
        <taxon>Pinidae</taxon>
        <taxon>Conifers II</taxon>
        <taxon>Cupressales</taxon>
        <taxon>Taxaceae</taxon>
        <taxon>Taxus</taxon>
    </lineage>
</organism>
<gene>
    <name evidence="2" type="ORF">KI387_037194</name>
</gene>
<protein>
    <submittedName>
        <fullName evidence="2">Uncharacterized protein</fullName>
    </submittedName>
</protein>
<feature type="non-terminal residue" evidence="2">
    <location>
        <position position="1"/>
    </location>
</feature>
<accession>A0AA38FUY7</accession>
<keyword evidence="1" id="KW-0812">Transmembrane</keyword>
<dbReference type="EMBL" id="JAHRHJ020000007">
    <property type="protein sequence ID" value="KAH9309283.1"/>
    <property type="molecule type" value="Genomic_DNA"/>
</dbReference>
<dbReference type="Proteomes" id="UP000824469">
    <property type="component" value="Unassembled WGS sequence"/>
</dbReference>
<dbReference type="AlphaFoldDB" id="A0AA38FUY7"/>
<reference evidence="2 3" key="1">
    <citation type="journal article" date="2021" name="Nat. Plants">
        <title>The Taxus genome provides insights into paclitaxel biosynthesis.</title>
        <authorList>
            <person name="Xiong X."/>
            <person name="Gou J."/>
            <person name="Liao Q."/>
            <person name="Li Y."/>
            <person name="Zhou Q."/>
            <person name="Bi G."/>
            <person name="Li C."/>
            <person name="Du R."/>
            <person name="Wang X."/>
            <person name="Sun T."/>
            <person name="Guo L."/>
            <person name="Liang H."/>
            <person name="Lu P."/>
            <person name="Wu Y."/>
            <person name="Zhang Z."/>
            <person name="Ro D.K."/>
            <person name="Shang Y."/>
            <person name="Huang S."/>
            <person name="Yan J."/>
        </authorList>
    </citation>
    <scope>NUCLEOTIDE SEQUENCE [LARGE SCALE GENOMIC DNA]</scope>
    <source>
        <strain evidence="2">Ta-2019</strain>
    </source>
</reference>
<evidence type="ECO:0000313" key="2">
    <source>
        <dbReference type="EMBL" id="KAH9309283.1"/>
    </source>
</evidence>
<proteinExistence type="predicted"/>
<keyword evidence="1" id="KW-1133">Transmembrane helix</keyword>
<evidence type="ECO:0000256" key="1">
    <source>
        <dbReference type="SAM" id="Phobius"/>
    </source>
</evidence>
<keyword evidence="3" id="KW-1185">Reference proteome</keyword>